<dbReference type="Proteomes" id="UP000199705">
    <property type="component" value="Unassembled WGS sequence"/>
</dbReference>
<evidence type="ECO:0000313" key="8">
    <source>
        <dbReference type="Proteomes" id="UP000199705"/>
    </source>
</evidence>
<dbReference type="RefSeq" id="WP_091170480.1">
    <property type="nucleotide sequence ID" value="NZ_FNCG01000010.1"/>
</dbReference>
<evidence type="ECO:0000259" key="6">
    <source>
        <dbReference type="Pfam" id="PF07291"/>
    </source>
</evidence>
<feature type="domain" description="Methylamine utilisation protein MauE" evidence="6">
    <location>
        <begin position="5"/>
        <end position="131"/>
    </location>
</feature>
<accession>A0A1G8CVN5</accession>
<dbReference type="Pfam" id="PF07291">
    <property type="entry name" value="MauE"/>
    <property type="match status" value="1"/>
</dbReference>
<comment type="subcellular location">
    <subcellularLocation>
        <location evidence="1">Membrane</location>
        <topology evidence="1">Multi-pass membrane protein</topology>
    </subcellularLocation>
</comment>
<dbReference type="InterPro" id="IPR009908">
    <property type="entry name" value="Methylamine_util_MauE"/>
</dbReference>
<feature type="transmembrane region" description="Helical" evidence="5">
    <location>
        <begin position="116"/>
        <end position="134"/>
    </location>
</feature>
<keyword evidence="2 5" id="KW-0812">Transmembrane</keyword>
<organism evidence="7 8">
    <name type="scientific">Mucilaginibacter gossypii</name>
    <dbReference type="NCBI Taxonomy" id="551996"/>
    <lineage>
        <taxon>Bacteria</taxon>
        <taxon>Pseudomonadati</taxon>
        <taxon>Bacteroidota</taxon>
        <taxon>Sphingobacteriia</taxon>
        <taxon>Sphingobacteriales</taxon>
        <taxon>Sphingobacteriaceae</taxon>
        <taxon>Mucilaginibacter</taxon>
    </lineage>
</organism>
<dbReference type="GO" id="GO:0016020">
    <property type="term" value="C:membrane"/>
    <property type="evidence" value="ECO:0007669"/>
    <property type="project" value="UniProtKB-SubCell"/>
</dbReference>
<evidence type="ECO:0000256" key="3">
    <source>
        <dbReference type="ARBA" id="ARBA00022989"/>
    </source>
</evidence>
<evidence type="ECO:0000313" key="7">
    <source>
        <dbReference type="EMBL" id="SDH49249.1"/>
    </source>
</evidence>
<evidence type="ECO:0000256" key="1">
    <source>
        <dbReference type="ARBA" id="ARBA00004141"/>
    </source>
</evidence>
<dbReference type="STRING" id="551996.SAMN05192573_11046"/>
<keyword evidence="4 5" id="KW-0472">Membrane</keyword>
<dbReference type="GO" id="GO:0030416">
    <property type="term" value="P:methylamine metabolic process"/>
    <property type="evidence" value="ECO:0007669"/>
    <property type="project" value="InterPro"/>
</dbReference>
<feature type="transmembrane region" description="Helical" evidence="5">
    <location>
        <begin position="73"/>
        <end position="96"/>
    </location>
</feature>
<evidence type="ECO:0000256" key="5">
    <source>
        <dbReference type="SAM" id="Phobius"/>
    </source>
</evidence>
<dbReference type="AlphaFoldDB" id="A0A1G8CVN5"/>
<proteinExistence type="predicted"/>
<reference evidence="8" key="1">
    <citation type="submission" date="2016-10" db="EMBL/GenBank/DDBJ databases">
        <authorList>
            <person name="Varghese N."/>
            <person name="Submissions S."/>
        </authorList>
    </citation>
    <scope>NUCLEOTIDE SEQUENCE [LARGE SCALE GENOMIC DNA]</scope>
    <source>
        <strain evidence="8">Gh-67</strain>
    </source>
</reference>
<keyword evidence="3 5" id="KW-1133">Transmembrane helix</keyword>
<gene>
    <name evidence="7" type="ORF">SAMN05192573_11046</name>
</gene>
<dbReference type="EMBL" id="FNCG01000010">
    <property type="protein sequence ID" value="SDH49249.1"/>
    <property type="molecule type" value="Genomic_DNA"/>
</dbReference>
<keyword evidence="8" id="KW-1185">Reference proteome</keyword>
<evidence type="ECO:0000256" key="2">
    <source>
        <dbReference type="ARBA" id="ARBA00022692"/>
    </source>
</evidence>
<sequence length="142" mass="16427">MKRIYIPYLIALLLLFLFVYTASSKLMDFDHFRVQMLRQSFPHAVAKILIYTLPGTELVVAVLLLIPKTRLWGFYMALVLMMLFTGYTGLVLAHFFGQVPCSCGGVLKNMGWTTHFVFNLFFLLLTVTGIYITYRERRRSGK</sequence>
<protein>
    <submittedName>
        <fullName evidence="7">Methylamine utilisation protein MauE</fullName>
    </submittedName>
</protein>
<name>A0A1G8CVN5_9SPHI</name>
<evidence type="ECO:0000256" key="4">
    <source>
        <dbReference type="ARBA" id="ARBA00023136"/>
    </source>
</evidence>
<feature type="transmembrane region" description="Helical" evidence="5">
    <location>
        <begin position="48"/>
        <end position="66"/>
    </location>
</feature>